<keyword evidence="2" id="KW-1185">Reference proteome</keyword>
<dbReference type="InterPro" id="IPR011059">
    <property type="entry name" value="Metal-dep_hydrolase_composite"/>
</dbReference>
<sequence>MSIGFRDTVVINGSVITGDGRTFLEKAIVRLRDDRIVEVREGTEMATEGAFIIDATGCTVMPGIINAHAHGCIHGPTMPSGSMPFAEHHVAYFRNRHLLSGTTTLLNVCGLAAPDEICPPETEHHPLDIHVSTAHTPSNIAAAMEIDGKGLSERHRALTIEQMIADGAKALGEAGGGQTLGGGAQDYRFIPAAILTATGVAVHPKVARSLKEAVLGRSLKGDGAADQPVLEQLMESCGLKAHLGVAEMRELIVKTVIPPVALSLQGFWEIAAQATRFALPAIFHTALPTIETLLKIAASNPACVMVAGHANHPSFLPEEAVRFGLELRNRGAAIDVSTLDCVHTRWRNDPDNLDALIEAGLADTISTDFAGGDWDSILSAVQRMVTKRQLSAPAAVALATGNVARIFPQLAGDRGVLETGRRADLTISESHNLSRVRHVIIKGEVAVWNGGLIDGSGPVARTSPAEITAL</sequence>
<protein>
    <submittedName>
        <fullName evidence="1">Imidazolonepropionase-like amidohydrolase</fullName>
    </submittedName>
</protein>
<dbReference type="Gene3D" id="3.20.20.140">
    <property type="entry name" value="Metal-dependent hydrolases"/>
    <property type="match status" value="1"/>
</dbReference>
<name>A0A7W8X951_9HYPH</name>
<gene>
    <name evidence="1" type="ORF">GGD55_003023</name>
</gene>
<dbReference type="EMBL" id="JACHBK010000006">
    <property type="protein sequence ID" value="MBB5536316.1"/>
    <property type="molecule type" value="Genomic_DNA"/>
</dbReference>
<dbReference type="Proteomes" id="UP000585507">
    <property type="component" value="Unassembled WGS sequence"/>
</dbReference>
<dbReference type="InterPro" id="IPR032466">
    <property type="entry name" value="Metal_Hydrolase"/>
</dbReference>
<dbReference type="RefSeq" id="WP_018329017.1">
    <property type="nucleotide sequence ID" value="NZ_JACHBK010000006.1"/>
</dbReference>
<dbReference type="SUPFAM" id="SSF51556">
    <property type="entry name" value="Metallo-dependent hydrolases"/>
    <property type="match status" value="1"/>
</dbReference>
<dbReference type="SUPFAM" id="SSF51338">
    <property type="entry name" value="Composite domain of metallo-dependent hydrolases"/>
    <property type="match status" value="1"/>
</dbReference>
<dbReference type="GO" id="GO:0016810">
    <property type="term" value="F:hydrolase activity, acting on carbon-nitrogen (but not peptide) bonds"/>
    <property type="evidence" value="ECO:0007669"/>
    <property type="project" value="InterPro"/>
</dbReference>
<organism evidence="1 2">
    <name type="scientific">Rhizobium giardinii</name>
    <dbReference type="NCBI Taxonomy" id="56731"/>
    <lineage>
        <taxon>Bacteria</taxon>
        <taxon>Pseudomonadati</taxon>
        <taxon>Pseudomonadota</taxon>
        <taxon>Alphaproteobacteria</taxon>
        <taxon>Hyphomicrobiales</taxon>
        <taxon>Rhizobiaceae</taxon>
        <taxon>Rhizobium/Agrobacterium group</taxon>
        <taxon>Rhizobium</taxon>
    </lineage>
</organism>
<evidence type="ECO:0000313" key="1">
    <source>
        <dbReference type="EMBL" id="MBB5536316.1"/>
    </source>
</evidence>
<dbReference type="InterPro" id="IPR051781">
    <property type="entry name" value="Metallo-dep_Hydrolase"/>
</dbReference>
<dbReference type="Gene3D" id="2.30.40.10">
    <property type="entry name" value="Urease, subunit C, domain 1"/>
    <property type="match status" value="2"/>
</dbReference>
<accession>A0A7W8X951</accession>
<comment type="caution">
    <text evidence="1">The sequence shown here is derived from an EMBL/GenBank/DDBJ whole genome shotgun (WGS) entry which is preliminary data.</text>
</comment>
<dbReference type="PANTHER" id="PTHR43135:SF3">
    <property type="entry name" value="ALPHA-D-RIBOSE 1-METHYLPHOSPHONATE 5-TRIPHOSPHATE DIPHOSPHATASE"/>
    <property type="match status" value="1"/>
</dbReference>
<dbReference type="PANTHER" id="PTHR43135">
    <property type="entry name" value="ALPHA-D-RIBOSE 1-METHYLPHOSPHONATE 5-TRIPHOSPHATE DIPHOSPHATASE"/>
    <property type="match status" value="1"/>
</dbReference>
<keyword evidence="1" id="KW-0378">Hydrolase</keyword>
<reference evidence="1 2" key="1">
    <citation type="submission" date="2020-08" db="EMBL/GenBank/DDBJ databases">
        <title>Genomic Encyclopedia of Type Strains, Phase IV (KMG-V): Genome sequencing to study the core and pangenomes of soil and plant-associated prokaryotes.</title>
        <authorList>
            <person name="Whitman W."/>
        </authorList>
    </citation>
    <scope>NUCLEOTIDE SEQUENCE [LARGE SCALE GENOMIC DNA]</scope>
    <source>
        <strain evidence="1 2">SEMIA 4084</strain>
    </source>
</reference>
<evidence type="ECO:0000313" key="2">
    <source>
        <dbReference type="Proteomes" id="UP000585507"/>
    </source>
</evidence>
<proteinExistence type="predicted"/>
<dbReference type="AlphaFoldDB" id="A0A7W8X951"/>